<gene>
    <name evidence="4" type="ORF">QUG92_00805</name>
</gene>
<dbReference type="Proteomes" id="UP001237823">
    <property type="component" value="Unassembled WGS sequence"/>
</dbReference>
<evidence type="ECO:0000256" key="3">
    <source>
        <dbReference type="SAM" id="Phobius"/>
    </source>
</evidence>
<evidence type="ECO:0000256" key="1">
    <source>
        <dbReference type="SAM" id="Coils"/>
    </source>
</evidence>
<comment type="caution">
    <text evidence="4">The sequence shown here is derived from an EMBL/GenBank/DDBJ whole genome shotgun (WGS) entry which is preliminary data.</text>
</comment>
<keyword evidence="3" id="KW-0812">Transmembrane</keyword>
<sequence>MTQNTAEPQRTPEPGSTPEPSATTPTTRRQALDTPNRRRRRALRRRAPLLVGGAAAVALVGGIATVGTQPAIGEALGVPSASGAATSSAPALHGASLDRAQAAATIVTARTVLADANEKTDTTTLERRVRALSDYRELSGGAITARIASTVDATTAVADASASQDKADADAAAAAAARAKAEAEAAAAAERAAEAARAQAAANTVAGAKATASSMAASQYGWGAAQFQCLDSLWTKESGWDYRAVNPNGGATGIPQALPGSKMATVAADWQTNATTQVTWGLRYISAAYGTPCAAWAHSQANNFY</sequence>
<reference evidence="4 5" key="1">
    <citation type="submission" date="2023-06" db="EMBL/GenBank/DDBJ databases">
        <authorList>
            <person name="Feng G."/>
            <person name="Li J."/>
            <person name="Zhu H."/>
        </authorList>
    </citation>
    <scope>NUCLEOTIDE SEQUENCE [LARGE SCALE GENOMIC DNA]</scope>
    <source>
        <strain evidence="4 5">RHCKG23</strain>
    </source>
</reference>
<protein>
    <submittedName>
        <fullName evidence="4">Phospholipase</fullName>
    </submittedName>
</protein>
<accession>A0ABT7T3W8</accession>
<dbReference type="EMBL" id="JAUCML010000001">
    <property type="protein sequence ID" value="MDM7883637.1"/>
    <property type="molecule type" value="Genomic_DNA"/>
</dbReference>
<name>A0ABT7T3W8_9MICO</name>
<keyword evidence="3" id="KW-0472">Membrane</keyword>
<evidence type="ECO:0000313" key="5">
    <source>
        <dbReference type="Proteomes" id="UP001237823"/>
    </source>
</evidence>
<dbReference type="RefSeq" id="WP_289457257.1">
    <property type="nucleotide sequence ID" value="NZ_JAUCML010000001.1"/>
</dbReference>
<keyword evidence="1" id="KW-0175">Coiled coil</keyword>
<feature type="compositionally biased region" description="Low complexity" evidence="2">
    <location>
        <begin position="12"/>
        <end position="27"/>
    </location>
</feature>
<dbReference type="SUPFAM" id="SSF53955">
    <property type="entry name" value="Lysozyme-like"/>
    <property type="match status" value="1"/>
</dbReference>
<evidence type="ECO:0000256" key="2">
    <source>
        <dbReference type="SAM" id="MobiDB-lite"/>
    </source>
</evidence>
<evidence type="ECO:0000313" key="4">
    <source>
        <dbReference type="EMBL" id="MDM7883637.1"/>
    </source>
</evidence>
<feature type="region of interest" description="Disordered" evidence="2">
    <location>
        <begin position="1"/>
        <end position="45"/>
    </location>
</feature>
<feature type="coiled-coil region" evidence="1">
    <location>
        <begin position="171"/>
        <end position="199"/>
    </location>
</feature>
<feature type="transmembrane region" description="Helical" evidence="3">
    <location>
        <begin position="47"/>
        <end position="66"/>
    </location>
</feature>
<keyword evidence="5" id="KW-1185">Reference proteome</keyword>
<dbReference type="InterPro" id="IPR023346">
    <property type="entry name" value="Lysozyme-like_dom_sf"/>
</dbReference>
<proteinExistence type="predicted"/>
<organism evidence="4 5">
    <name type="scientific">Curtobacterium citri</name>
    <dbReference type="NCBI Taxonomy" id="3055139"/>
    <lineage>
        <taxon>Bacteria</taxon>
        <taxon>Bacillati</taxon>
        <taxon>Actinomycetota</taxon>
        <taxon>Actinomycetes</taxon>
        <taxon>Micrococcales</taxon>
        <taxon>Microbacteriaceae</taxon>
        <taxon>Curtobacterium</taxon>
    </lineage>
</organism>
<keyword evidence="3" id="KW-1133">Transmembrane helix</keyword>